<comment type="cofactor">
    <cofactor evidence="2">
        <name>Mg(2+)</name>
        <dbReference type="ChEBI" id="CHEBI:18420"/>
    </cofactor>
</comment>
<evidence type="ECO:0000256" key="2">
    <source>
        <dbReference type="ARBA" id="ARBA00001946"/>
    </source>
</evidence>
<dbReference type="EMBL" id="BT098223">
    <property type="protein sequence ID" value="ACU23448.1"/>
    <property type="molecule type" value="mRNA"/>
</dbReference>
<evidence type="ECO:0000256" key="3">
    <source>
        <dbReference type="ARBA" id="ARBA00013081"/>
    </source>
</evidence>
<evidence type="ECO:0000256" key="5">
    <source>
        <dbReference type="ARBA" id="ARBA00022801"/>
    </source>
</evidence>
<evidence type="ECO:0000256" key="8">
    <source>
        <dbReference type="ARBA" id="ARBA00023211"/>
    </source>
</evidence>
<name>C6TKK8_SOYBN</name>
<comment type="cofactor">
    <cofactor evidence="1">
        <name>Mn(2+)</name>
        <dbReference type="ChEBI" id="CHEBI:29035"/>
    </cofactor>
</comment>
<dbReference type="Pfam" id="PF00481">
    <property type="entry name" value="PP2C"/>
    <property type="match status" value="1"/>
</dbReference>
<dbReference type="GO" id="GO:0046872">
    <property type="term" value="F:metal ion binding"/>
    <property type="evidence" value="ECO:0007669"/>
    <property type="project" value="UniProtKB-KW"/>
</dbReference>
<evidence type="ECO:0000256" key="4">
    <source>
        <dbReference type="ARBA" id="ARBA00022723"/>
    </source>
</evidence>
<feature type="domain" description="PPM-type phosphatase" evidence="10">
    <location>
        <begin position="35"/>
        <end position="308"/>
    </location>
</feature>
<evidence type="ECO:0000259" key="10">
    <source>
        <dbReference type="PROSITE" id="PS51746"/>
    </source>
</evidence>
<dbReference type="SMART" id="SM00332">
    <property type="entry name" value="PP2Cc"/>
    <property type="match status" value="1"/>
</dbReference>
<dbReference type="GO" id="GO:0004722">
    <property type="term" value="F:protein serine/threonine phosphatase activity"/>
    <property type="evidence" value="ECO:0007669"/>
    <property type="project" value="UniProtKB-EC"/>
</dbReference>
<sequence>MLELCRKPLKMCFGGGGNDDDLLWHTDLKPHASGNYSIAVVQANSSLEDQAQVFTSPSATFVGVYDGHGGPEASRFITNHLFSFLRKFATEEGDLSEEVIKKAFEATEEEFLRVVRESWIARPQIASVGSCCLLGAISKGVLYVANLGDSRAVLGRKALEGEVNCGAVVAERLSTDHNVGVEEVRKEVEALHPDDAHIVVCIGGVWRIKGIIQRPVMTAEPSILKRKLKADDLFLIFATDGLWEHLTDEVAAEIISRSPRIGIAKRLVRAALEEVAKKREMRYEDLRKTDKGLRRHFHDDITVIVLYLDHSKESQNGRSKQKGVYDCINTPIDIFSLNSDEADL</sequence>
<dbReference type="InterPro" id="IPR015655">
    <property type="entry name" value="PP2C"/>
</dbReference>
<evidence type="ECO:0000256" key="1">
    <source>
        <dbReference type="ARBA" id="ARBA00001936"/>
    </source>
</evidence>
<proteinExistence type="evidence at transcript level"/>
<dbReference type="AlphaFoldDB" id="C6TKK8"/>
<dbReference type="PROSITE" id="PS01032">
    <property type="entry name" value="PPM_1"/>
    <property type="match status" value="1"/>
</dbReference>
<dbReference type="InterPro" id="IPR036457">
    <property type="entry name" value="PPM-type-like_dom_sf"/>
</dbReference>
<evidence type="ECO:0000256" key="9">
    <source>
        <dbReference type="RuleBase" id="RU003465"/>
    </source>
</evidence>
<organism evidence="11">
    <name type="scientific">Glycine max</name>
    <name type="common">Soybean</name>
    <name type="synonym">Glycine hispida</name>
    <dbReference type="NCBI Taxonomy" id="3847"/>
    <lineage>
        <taxon>Eukaryota</taxon>
        <taxon>Viridiplantae</taxon>
        <taxon>Streptophyta</taxon>
        <taxon>Embryophyta</taxon>
        <taxon>Tracheophyta</taxon>
        <taxon>Spermatophyta</taxon>
        <taxon>Magnoliopsida</taxon>
        <taxon>eudicotyledons</taxon>
        <taxon>Gunneridae</taxon>
        <taxon>Pentapetalae</taxon>
        <taxon>rosids</taxon>
        <taxon>fabids</taxon>
        <taxon>Fabales</taxon>
        <taxon>Fabaceae</taxon>
        <taxon>Papilionoideae</taxon>
        <taxon>50 kb inversion clade</taxon>
        <taxon>NPAAA clade</taxon>
        <taxon>indigoferoid/millettioid clade</taxon>
        <taxon>Phaseoleae</taxon>
        <taxon>Glycine</taxon>
        <taxon>Glycine subgen. Soja</taxon>
    </lineage>
</organism>
<dbReference type="SUPFAM" id="SSF81606">
    <property type="entry name" value="PP2C-like"/>
    <property type="match status" value="1"/>
</dbReference>
<keyword evidence="8" id="KW-0464">Manganese</keyword>
<keyword evidence="7 9" id="KW-0904">Protein phosphatase</keyword>
<dbReference type="Gene3D" id="3.60.40.10">
    <property type="entry name" value="PPM-type phosphatase domain"/>
    <property type="match status" value="1"/>
</dbReference>
<keyword evidence="6" id="KW-0460">Magnesium</keyword>
<dbReference type="PANTHER" id="PTHR47992">
    <property type="entry name" value="PROTEIN PHOSPHATASE"/>
    <property type="match status" value="1"/>
</dbReference>
<keyword evidence="5 9" id="KW-0378">Hydrolase</keyword>
<dbReference type="CDD" id="cd00143">
    <property type="entry name" value="PP2Cc"/>
    <property type="match status" value="1"/>
</dbReference>
<reference evidence="11" key="1">
    <citation type="submission" date="2009-08" db="EMBL/GenBank/DDBJ databases">
        <authorList>
            <person name="Cheung F."/>
            <person name="Xiao Y."/>
            <person name="Chan A."/>
            <person name="Moskal W."/>
            <person name="Town C.D."/>
        </authorList>
    </citation>
    <scope>NUCLEOTIDE SEQUENCE</scope>
</reference>
<dbReference type="EC" id="3.1.3.16" evidence="3"/>
<accession>C6TKK8</accession>
<protein>
    <recommendedName>
        <fullName evidence="3">protein-serine/threonine phosphatase</fullName>
        <ecNumber evidence="3">3.1.3.16</ecNumber>
    </recommendedName>
</protein>
<comment type="similarity">
    <text evidence="9">Belongs to the PP2C family.</text>
</comment>
<dbReference type="InterPro" id="IPR000222">
    <property type="entry name" value="PP2C_BS"/>
</dbReference>
<evidence type="ECO:0000256" key="7">
    <source>
        <dbReference type="ARBA" id="ARBA00022912"/>
    </source>
</evidence>
<dbReference type="PROSITE" id="PS51746">
    <property type="entry name" value="PPM_2"/>
    <property type="match status" value="1"/>
</dbReference>
<dbReference type="ExpressionAtlas" id="C6TKK8">
    <property type="expression patterns" value="baseline and differential"/>
</dbReference>
<evidence type="ECO:0000256" key="6">
    <source>
        <dbReference type="ARBA" id="ARBA00022842"/>
    </source>
</evidence>
<evidence type="ECO:0000313" key="11">
    <source>
        <dbReference type="EMBL" id="ACU23448.1"/>
    </source>
</evidence>
<dbReference type="InterPro" id="IPR001932">
    <property type="entry name" value="PPM-type_phosphatase-like_dom"/>
</dbReference>
<keyword evidence="4" id="KW-0479">Metal-binding</keyword>